<evidence type="ECO:0000256" key="1">
    <source>
        <dbReference type="SAM" id="MobiDB-lite"/>
    </source>
</evidence>
<gene>
    <name evidence="2" type="ORF">GTZ93_36180</name>
</gene>
<reference evidence="2 3" key="1">
    <citation type="submission" date="2020-01" db="EMBL/GenBank/DDBJ databases">
        <title>The draft genome sequence of Corallococcus exiguus DSM 14696.</title>
        <authorList>
            <person name="Zhang X."/>
            <person name="Zhu H."/>
        </authorList>
    </citation>
    <scope>NUCLEOTIDE SEQUENCE [LARGE SCALE GENOMIC DNA]</scope>
    <source>
        <strain evidence="2 3">DSM 14696</strain>
    </source>
</reference>
<accession>A0A7X4YIX3</accession>
<comment type="caution">
    <text evidence="2">The sequence shown here is derived from an EMBL/GenBank/DDBJ whole genome shotgun (WGS) entry which is preliminary data.</text>
</comment>
<evidence type="ECO:0000313" key="3">
    <source>
        <dbReference type="Proteomes" id="UP000537825"/>
    </source>
</evidence>
<protein>
    <submittedName>
        <fullName evidence="2">Uncharacterized protein</fullName>
    </submittedName>
</protein>
<dbReference type="RefSeq" id="WP_158627142.1">
    <property type="nucleotide sequence ID" value="NZ_CBCSLE010000265.1"/>
</dbReference>
<dbReference type="Proteomes" id="UP000537825">
    <property type="component" value="Unassembled WGS sequence"/>
</dbReference>
<feature type="compositionally biased region" description="Basic and acidic residues" evidence="1">
    <location>
        <begin position="47"/>
        <end position="57"/>
    </location>
</feature>
<keyword evidence="3" id="KW-1185">Reference proteome</keyword>
<dbReference type="AlphaFoldDB" id="A0A7X4YIX3"/>
<sequence length="57" mass="6163">MAYYFHVLALCVGAALCLVLGRALFEPDEPAPVPVTTQTDPSAPRVVRMDAGNHPRK</sequence>
<feature type="region of interest" description="Disordered" evidence="1">
    <location>
        <begin position="30"/>
        <end position="57"/>
    </location>
</feature>
<name>A0A7X4YIX3_9BACT</name>
<evidence type="ECO:0000313" key="2">
    <source>
        <dbReference type="EMBL" id="NBC45252.1"/>
    </source>
</evidence>
<proteinExistence type="predicted"/>
<organism evidence="2 3">
    <name type="scientific">Corallococcus exiguus</name>
    <dbReference type="NCBI Taxonomy" id="83462"/>
    <lineage>
        <taxon>Bacteria</taxon>
        <taxon>Pseudomonadati</taxon>
        <taxon>Myxococcota</taxon>
        <taxon>Myxococcia</taxon>
        <taxon>Myxococcales</taxon>
        <taxon>Cystobacterineae</taxon>
        <taxon>Myxococcaceae</taxon>
        <taxon>Corallococcus</taxon>
    </lineage>
</organism>
<dbReference type="EMBL" id="JAAAPK010000013">
    <property type="protein sequence ID" value="NBC45252.1"/>
    <property type="molecule type" value="Genomic_DNA"/>
</dbReference>